<feature type="compositionally biased region" description="Basic and acidic residues" evidence="1">
    <location>
        <begin position="47"/>
        <end position="57"/>
    </location>
</feature>
<dbReference type="GeneID" id="54581940"/>
<feature type="region of interest" description="Disordered" evidence="1">
    <location>
        <begin position="1"/>
        <end position="65"/>
    </location>
</feature>
<reference evidence="2" key="1">
    <citation type="journal article" date="2020" name="Stud. Mycol.">
        <title>101 Dothideomycetes genomes: a test case for predicting lifestyles and emergence of pathogens.</title>
        <authorList>
            <person name="Haridas S."/>
            <person name="Albert R."/>
            <person name="Binder M."/>
            <person name="Bloem J."/>
            <person name="Labutti K."/>
            <person name="Salamov A."/>
            <person name="Andreopoulos B."/>
            <person name="Baker S."/>
            <person name="Barry K."/>
            <person name="Bills G."/>
            <person name="Bluhm B."/>
            <person name="Cannon C."/>
            <person name="Castanera R."/>
            <person name="Culley D."/>
            <person name="Daum C."/>
            <person name="Ezra D."/>
            <person name="Gonzalez J."/>
            <person name="Henrissat B."/>
            <person name="Kuo A."/>
            <person name="Liang C."/>
            <person name="Lipzen A."/>
            <person name="Lutzoni F."/>
            <person name="Magnuson J."/>
            <person name="Mondo S."/>
            <person name="Nolan M."/>
            <person name="Ohm R."/>
            <person name="Pangilinan J."/>
            <person name="Park H.-J."/>
            <person name="Ramirez L."/>
            <person name="Alfaro M."/>
            <person name="Sun H."/>
            <person name="Tritt A."/>
            <person name="Yoshinaga Y."/>
            <person name="Zwiers L.-H."/>
            <person name="Turgeon B."/>
            <person name="Goodwin S."/>
            <person name="Spatafora J."/>
            <person name="Crous P."/>
            <person name="Grigoriev I."/>
        </authorList>
    </citation>
    <scope>NUCLEOTIDE SEQUENCE</scope>
    <source>
        <strain evidence="2">CBS 122368</strain>
    </source>
</reference>
<sequence length="327" mass="38137">MAPKRKTGAISESNGDSGRSMRQSTRKQTQTSDEMVPRRVMPPKPRTPPEKRTKPTSERLQSVDEFSESRFLKLPRELRDEIYHQLWSAGPRITQRYDGRYYAVSYQRDSLLSTQLPPNATHPWLLTNKQILHEGVQQLHQHSTWYFDDTSQTLKSEYRFPLITPSQVRGLHLDIRLFPWLVVKDWGERTALDSRTMAVVNRMVDSMSEDSNIQQINITIWTEWSYLVHRYLNWQYATPDLSDFERLTAHTKLRRVEISINLKSKNVLGSPSADQFKEEILRVGNALVKGGTDKEDIYTETVPCALSGSEIILEHTYLWWKYEIAKP</sequence>
<dbReference type="OrthoDB" id="3799620at2759"/>
<organism evidence="2 3">
    <name type="scientific">Trematosphaeria pertusa</name>
    <dbReference type="NCBI Taxonomy" id="390896"/>
    <lineage>
        <taxon>Eukaryota</taxon>
        <taxon>Fungi</taxon>
        <taxon>Dikarya</taxon>
        <taxon>Ascomycota</taxon>
        <taxon>Pezizomycotina</taxon>
        <taxon>Dothideomycetes</taxon>
        <taxon>Pleosporomycetidae</taxon>
        <taxon>Pleosporales</taxon>
        <taxon>Massarineae</taxon>
        <taxon>Trematosphaeriaceae</taxon>
        <taxon>Trematosphaeria</taxon>
    </lineage>
</organism>
<evidence type="ECO:0000313" key="2">
    <source>
        <dbReference type="EMBL" id="KAF2250811.1"/>
    </source>
</evidence>
<proteinExistence type="predicted"/>
<accession>A0A6A6IK63</accession>
<gene>
    <name evidence="2" type="ORF">BU26DRAFT_517595</name>
</gene>
<feature type="compositionally biased region" description="Polar residues" evidence="1">
    <location>
        <begin position="10"/>
        <end position="33"/>
    </location>
</feature>
<evidence type="ECO:0000256" key="1">
    <source>
        <dbReference type="SAM" id="MobiDB-lite"/>
    </source>
</evidence>
<dbReference type="RefSeq" id="XP_033685815.1">
    <property type="nucleotide sequence ID" value="XM_033828610.1"/>
</dbReference>
<name>A0A6A6IK63_9PLEO</name>
<protein>
    <submittedName>
        <fullName evidence="2">Uncharacterized protein</fullName>
    </submittedName>
</protein>
<evidence type="ECO:0000313" key="3">
    <source>
        <dbReference type="Proteomes" id="UP000800094"/>
    </source>
</evidence>
<dbReference type="Proteomes" id="UP000800094">
    <property type="component" value="Unassembled WGS sequence"/>
</dbReference>
<keyword evidence="3" id="KW-1185">Reference proteome</keyword>
<dbReference type="AlphaFoldDB" id="A0A6A6IK63"/>
<dbReference type="EMBL" id="ML987193">
    <property type="protein sequence ID" value="KAF2250811.1"/>
    <property type="molecule type" value="Genomic_DNA"/>
</dbReference>